<keyword evidence="1" id="KW-0472">Membrane</keyword>
<keyword evidence="1" id="KW-0812">Transmembrane</keyword>
<accession>A0A0F9CIQ2</accession>
<proteinExistence type="predicted"/>
<protein>
    <submittedName>
        <fullName evidence="2">Uncharacterized protein</fullName>
    </submittedName>
</protein>
<dbReference type="EMBL" id="LAZR01046431">
    <property type="protein sequence ID" value="KKK96556.1"/>
    <property type="molecule type" value="Genomic_DNA"/>
</dbReference>
<feature type="transmembrane region" description="Helical" evidence="1">
    <location>
        <begin position="15"/>
        <end position="35"/>
    </location>
</feature>
<name>A0A0F9CIQ2_9ZZZZ</name>
<reference evidence="2" key="1">
    <citation type="journal article" date="2015" name="Nature">
        <title>Complex archaea that bridge the gap between prokaryotes and eukaryotes.</title>
        <authorList>
            <person name="Spang A."/>
            <person name="Saw J.H."/>
            <person name="Jorgensen S.L."/>
            <person name="Zaremba-Niedzwiedzka K."/>
            <person name="Martijn J."/>
            <person name="Lind A.E."/>
            <person name="van Eijk R."/>
            <person name="Schleper C."/>
            <person name="Guy L."/>
            <person name="Ettema T.J."/>
        </authorList>
    </citation>
    <scope>NUCLEOTIDE SEQUENCE</scope>
</reference>
<organism evidence="2">
    <name type="scientific">marine sediment metagenome</name>
    <dbReference type="NCBI Taxonomy" id="412755"/>
    <lineage>
        <taxon>unclassified sequences</taxon>
        <taxon>metagenomes</taxon>
        <taxon>ecological metagenomes</taxon>
    </lineage>
</organism>
<dbReference type="AlphaFoldDB" id="A0A0F9CIQ2"/>
<sequence>TTEWSEAGISGAERFYLVLALGSAVTLLVTSYSLLERRAAVIGVAVVGVLAFAFLAHTALSLTGDDDAAEFAVDIRTGDRIGQFRETVGQLVASRAGPVLIDPGLREPLAWYLRDLAVTFARPGEEASAVVVLAGQEVEGFTSLGDAWRLGEGWYPADLEPLPLWRWLVYRESYGNLDSVDADSVDAQILVPAP</sequence>
<feature type="transmembrane region" description="Helical" evidence="1">
    <location>
        <begin position="40"/>
        <end position="60"/>
    </location>
</feature>
<keyword evidence="1" id="KW-1133">Transmembrane helix</keyword>
<comment type="caution">
    <text evidence="2">The sequence shown here is derived from an EMBL/GenBank/DDBJ whole genome shotgun (WGS) entry which is preliminary data.</text>
</comment>
<gene>
    <name evidence="2" type="ORF">LCGC14_2661590</name>
</gene>
<feature type="non-terminal residue" evidence="2">
    <location>
        <position position="1"/>
    </location>
</feature>
<evidence type="ECO:0000256" key="1">
    <source>
        <dbReference type="SAM" id="Phobius"/>
    </source>
</evidence>
<evidence type="ECO:0000313" key="2">
    <source>
        <dbReference type="EMBL" id="KKK96556.1"/>
    </source>
</evidence>